<feature type="transmembrane region" description="Helical" evidence="8">
    <location>
        <begin position="96"/>
        <end position="118"/>
    </location>
</feature>
<comment type="caution">
    <text evidence="10">The sequence shown here is derived from an EMBL/GenBank/DDBJ whole genome shotgun (WGS) entry which is preliminary data.</text>
</comment>
<gene>
    <name evidence="10" type="ORF">LITE_LOCUS41870</name>
</gene>
<evidence type="ECO:0000256" key="1">
    <source>
        <dbReference type="ARBA" id="ARBA00004141"/>
    </source>
</evidence>
<keyword evidence="3 8" id="KW-0812">Transmembrane</keyword>
<organism evidence="10 11">
    <name type="scientific">Linum tenue</name>
    <dbReference type="NCBI Taxonomy" id="586396"/>
    <lineage>
        <taxon>Eukaryota</taxon>
        <taxon>Viridiplantae</taxon>
        <taxon>Streptophyta</taxon>
        <taxon>Embryophyta</taxon>
        <taxon>Tracheophyta</taxon>
        <taxon>Spermatophyta</taxon>
        <taxon>Magnoliopsida</taxon>
        <taxon>eudicotyledons</taxon>
        <taxon>Gunneridae</taxon>
        <taxon>Pentapetalae</taxon>
        <taxon>rosids</taxon>
        <taxon>fabids</taxon>
        <taxon>Malpighiales</taxon>
        <taxon>Linaceae</taxon>
        <taxon>Linum</taxon>
    </lineage>
</organism>
<comment type="subcellular location">
    <subcellularLocation>
        <location evidence="1 8">Membrane</location>
        <topology evidence="1 8">Multi-pass membrane protein</topology>
    </subcellularLocation>
</comment>
<comment type="similarity">
    <text evidence="7 8">Belongs to the SFT2 family.</text>
</comment>
<evidence type="ECO:0000256" key="7">
    <source>
        <dbReference type="ARBA" id="ARBA00025800"/>
    </source>
</evidence>
<sequence length="191" mass="20716">MQKMAQSWFSGTVSEDQQLPQQQKTSSSLLADWNSYASSRNANDEGSGMSLGFDLESAVRSANETVSGTFNVVSKGVREMPGNLQSATSNIPSGKALMYFGLFLATGVFFVFIAFALFLPRLPFSLGFLGSMAGTIYVSMVLHSYVLSVLFSVIQVMALIYYSISYFPGGSTGMKFITSSLTSTVMRIFGR</sequence>
<reference evidence="10" key="1">
    <citation type="submission" date="2022-08" db="EMBL/GenBank/DDBJ databases">
        <authorList>
            <person name="Gutierrez-Valencia J."/>
        </authorList>
    </citation>
    <scope>NUCLEOTIDE SEQUENCE</scope>
</reference>
<name>A0AAV0Q9E7_9ROSI</name>
<evidence type="ECO:0000256" key="6">
    <source>
        <dbReference type="ARBA" id="ARBA00023136"/>
    </source>
</evidence>
<evidence type="ECO:0000256" key="4">
    <source>
        <dbReference type="ARBA" id="ARBA00022927"/>
    </source>
</evidence>
<evidence type="ECO:0000313" key="10">
    <source>
        <dbReference type="EMBL" id="CAI0540879.1"/>
    </source>
</evidence>
<keyword evidence="2 8" id="KW-0813">Transport</keyword>
<dbReference type="InterPro" id="IPR007305">
    <property type="entry name" value="Vesicle_transpt_Got1/SFT2"/>
</dbReference>
<evidence type="ECO:0000256" key="2">
    <source>
        <dbReference type="ARBA" id="ARBA00022448"/>
    </source>
</evidence>
<dbReference type="GO" id="GO:0015031">
    <property type="term" value="P:protein transport"/>
    <property type="evidence" value="ECO:0007669"/>
    <property type="project" value="UniProtKB-KW"/>
</dbReference>
<accession>A0AAV0Q9E7</accession>
<dbReference type="EMBL" id="CAMGYJ010000009">
    <property type="protein sequence ID" value="CAI0540879.1"/>
    <property type="molecule type" value="Genomic_DNA"/>
</dbReference>
<dbReference type="Proteomes" id="UP001154282">
    <property type="component" value="Unassembled WGS sequence"/>
</dbReference>
<dbReference type="PANTHER" id="PTHR23137:SF36">
    <property type="entry name" value="VESICLE TRANSPORT PROTEIN SFT2C"/>
    <property type="match status" value="1"/>
</dbReference>
<evidence type="ECO:0000313" key="11">
    <source>
        <dbReference type="Proteomes" id="UP001154282"/>
    </source>
</evidence>
<evidence type="ECO:0000256" key="9">
    <source>
        <dbReference type="SAM" id="MobiDB-lite"/>
    </source>
</evidence>
<dbReference type="Pfam" id="PF04178">
    <property type="entry name" value="Got1"/>
    <property type="match status" value="1"/>
</dbReference>
<evidence type="ECO:0000256" key="3">
    <source>
        <dbReference type="ARBA" id="ARBA00022692"/>
    </source>
</evidence>
<dbReference type="GO" id="GO:0012505">
    <property type="term" value="C:endomembrane system"/>
    <property type="evidence" value="ECO:0007669"/>
    <property type="project" value="UniProtKB-ARBA"/>
</dbReference>
<evidence type="ECO:0000256" key="8">
    <source>
        <dbReference type="RuleBase" id="RU363111"/>
    </source>
</evidence>
<protein>
    <recommendedName>
        <fullName evidence="8">Vesicle transport protein</fullName>
    </recommendedName>
</protein>
<comment type="function">
    <text evidence="8">May be involved in fusion of retrograde transport vesicles derived from an endocytic compartment with the Golgi complex.</text>
</comment>
<dbReference type="PANTHER" id="PTHR23137">
    <property type="entry name" value="VESICLE TRANSPORT PROTEIN-RELATED"/>
    <property type="match status" value="1"/>
</dbReference>
<proteinExistence type="inferred from homology"/>
<feature type="region of interest" description="Disordered" evidence="9">
    <location>
        <begin position="1"/>
        <end position="21"/>
    </location>
</feature>
<keyword evidence="6 8" id="KW-0472">Membrane</keyword>
<dbReference type="GO" id="GO:0016192">
    <property type="term" value="P:vesicle-mediated transport"/>
    <property type="evidence" value="ECO:0007669"/>
    <property type="project" value="InterPro"/>
</dbReference>
<evidence type="ECO:0000256" key="5">
    <source>
        <dbReference type="ARBA" id="ARBA00022989"/>
    </source>
</evidence>
<feature type="transmembrane region" description="Helical" evidence="8">
    <location>
        <begin position="149"/>
        <end position="167"/>
    </location>
</feature>
<keyword evidence="11" id="KW-1185">Reference proteome</keyword>
<keyword evidence="5 8" id="KW-1133">Transmembrane helix</keyword>
<dbReference type="AlphaFoldDB" id="A0AAV0Q9E7"/>
<comment type="caution">
    <text evidence="8">Lacks conserved residue(s) required for the propagation of feature annotation.</text>
</comment>
<dbReference type="InterPro" id="IPR011691">
    <property type="entry name" value="Vesicle_transpt_SFT2"/>
</dbReference>
<keyword evidence="4 8" id="KW-0653">Protein transport</keyword>
<dbReference type="GO" id="GO:0005737">
    <property type="term" value="C:cytoplasm"/>
    <property type="evidence" value="ECO:0007669"/>
    <property type="project" value="UniProtKB-ARBA"/>
</dbReference>
<dbReference type="GO" id="GO:0016020">
    <property type="term" value="C:membrane"/>
    <property type="evidence" value="ECO:0007669"/>
    <property type="project" value="UniProtKB-SubCell"/>
</dbReference>